<accession>A0A6J4R4X2</accession>
<dbReference type="Pfam" id="PF03729">
    <property type="entry name" value="DUF308"/>
    <property type="match status" value="2"/>
</dbReference>
<evidence type="ECO:0000256" key="1">
    <source>
        <dbReference type="SAM" id="Phobius"/>
    </source>
</evidence>
<proteinExistence type="predicted"/>
<feature type="transmembrane region" description="Helical" evidence="1">
    <location>
        <begin position="21"/>
        <end position="38"/>
    </location>
</feature>
<evidence type="ECO:0008006" key="3">
    <source>
        <dbReference type="Google" id="ProtNLM"/>
    </source>
</evidence>
<keyword evidence="1" id="KW-0812">Transmembrane</keyword>
<dbReference type="PANTHER" id="PTHR34989">
    <property type="entry name" value="PROTEIN HDED"/>
    <property type="match status" value="1"/>
</dbReference>
<sequence>MSNSGRYRQRLNTLAANWRVLALRGLAALLFGLVVLFWPGLVLAVLALLFGIYAAIDGTITLMPALRASDQGVRRWLPLTEGAVGVIAGLVAIFWPGLTLNGLVYVIVGWAVATGTLKILSAILLRAEVENGWLLAGSGALSVLFGILLAVLAGSDVPFLAPLIGAFAVVVGLALIVFAFRLRERRR</sequence>
<feature type="transmembrane region" description="Helical" evidence="1">
    <location>
        <begin position="103"/>
        <end position="125"/>
    </location>
</feature>
<feature type="transmembrane region" description="Helical" evidence="1">
    <location>
        <begin position="44"/>
        <end position="64"/>
    </location>
</feature>
<dbReference type="EMBL" id="CADCVF010000054">
    <property type="protein sequence ID" value="CAA9461568.1"/>
    <property type="molecule type" value="Genomic_DNA"/>
</dbReference>
<feature type="transmembrane region" description="Helical" evidence="1">
    <location>
        <begin position="159"/>
        <end position="180"/>
    </location>
</feature>
<dbReference type="PANTHER" id="PTHR34989:SF1">
    <property type="entry name" value="PROTEIN HDED"/>
    <property type="match status" value="1"/>
</dbReference>
<gene>
    <name evidence="2" type="ORF">AVDCRST_MAG58-2704</name>
</gene>
<dbReference type="InterPro" id="IPR052712">
    <property type="entry name" value="Acid_resist_chaperone_HdeD"/>
</dbReference>
<evidence type="ECO:0000313" key="2">
    <source>
        <dbReference type="EMBL" id="CAA9461568.1"/>
    </source>
</evidence>
<keyword evidence="1" id="KW-0472">Membrane</keyword>
<protein>
    <recommendedName>
        <fullName evidence="3">HdeD family acid-resistance protein</fullName>
    </recommendedName>
</protein>
<dbReference type="InterPro" id="IPR005325">
    <property type="entry name" value="DUF308_memb"/>
</dbReference>
<name>A0A6J4R4X2_9ACTN</name>
<feature type="transmembrane region" description="Helical" evidence="1">
    <location>
        <begin position="132"/>
        <end position="153"/>
    </location>
</feature>
<feature type="transmembrane region" description="Helical" evidence="1">
    <location>
        <begin position="76"/>
        <end position="97"/>
    </location>
</feature>
<organism evidence="2">
    <name type="scientific">uncultured Rubrobacteraceae bacterium</name>
    <dbReference type="NCBI Taxonomy" id="349277"/>
    <lineage>
        <taxon>Bacteria</taxon>
        <taxon>Bacillati</taxon>
        <taxon>Actinomycetota</taxon>
        <taxon>Rubrobacteria</taxon>
        <taxon>Rubrobacterales</taxon>
        <taxon>Rubrobacteraceae</taxon>
        <taxon>environmental samples</taxon>
    </lineage>
</organism>
<reference evidence="2" key="1">
    <citation type="submission" date="2020-02" db="EMBL/GenBank/DDBJ databases">
        <authorList>
            <person name="Meier V. D."/>
        </authorList>
    </citation>
    <scope>NUCLEOTIDE SEQUENCE</scope>
    <source>
        <strain evidence="2">AVDCRST_MAG58</strain>
    </source>
</reference>
<dbReference type="GO" id="GO:0005886">
    <property type="term" value="C:plasma membrane"/>
    <property type="evidence" value="ECO:0007669"/>
    <property type="project" value="TreeGrafter"/>
</dbReference>
<keyword evidence="1" id="KW-1133">Transmembrane helix</keyword>
<dbReference type="AlphaFoldDB" id="A0A6J4R4X2"/>